<dbReference type="CDD" id="cd00190">
    <property type="entry name" value="Tryp_SPc"/>
    <property type="match status" value="1"/>
</dbReference>
<organism evidence="3 4">
    <name type="scientific">Galemys pyrenaicus</name>
    <name type="common">Iberian desman</name>
    <name type="synonym">Pyrenean desman</name>
    <dbReference type="NCBI Taxonomy" id="202257"/>
    <lineage>
        <taxon>Eukaryota</taxon>
        <taxon>Metazoa</taxon>
        <taxon>Chordata</taxon>
        <taxon>Craniata</taxon>
        <taxon>Vertebrata</taxon>
        <taxon>Euteleostomi</taxon>
        <taxon>Mammalia</taxon>
        <taxon>Eutheria</taxon>
        <taxon>Laurasiatheria</taxon>
        <taxon>Eulipotyphla</taxon>
        <taxon>Talpidae</taxon>
        <taxon>Galemys</taxon>
    </lineage>
</organism>
<dbReference type="OrthoDB" id="5565075at2759"/>
<keyword evidence="4" id="KW-1185">Reference proteome</keyword>
<feature type="non-terminal residue" evidence="3">
    <location>
        <position position="1"/>
    </location>
</feature>
<dbReference type="InterPro" id="IPR043504">
    <property type="entry name" value="Peptidase_S1_PA_chymotrypsin"/>
</dbReference>
<evidence type="ECO:0000313" key="3">
    <source>
        <dbReference type="EMBL" id="KAG8525183.1"/>
    </source>
</evidence>
<evidence type="ECO:0000256" key="1">
    <source>
        <dbReference type="ARBA" id="ARBA00023157"/>
    </source>
</evidence>
<dbReference type="SUPFAM" id="SSF50494">
    <property type="entry name" value="Trypsin-like serine proteases"/>
    <property type="match status" value="1"/>
</dbReference>
<dbReference type="AlphaFoldDB" id="A0A8J6AQI3"/>
<sequence length="185" mass="20730">MGVYQLLFNLPCRDCAEAPDFTSILSHLFYSNMTVMLGAHNIRKKENSQQVIPVLRAFPHQDYDAEKHINDIMLLKLEKKARLNRVVKTIALPKSKDWVKPRQVCSVAGWGRMDGGISSDTLQEVDLEVQDEQKCKKLFHSKFNNSIELCVGDPNSKKATGRGDSGGPFVCKDVAQGIVCYACKN</sequence>
<dbReference type="EMBL" id="JAGFMF010000626">
    <property type="protein sequence ID" value="KAG8525183.1"/>
    <property type="molecule type" value="Genomic_DNA"/>
</dbReference>
<dbReference type="PROSITE" id="PS00135">
    <property type="entry name" value="TRYPSIN_SER"/>
    <property type="match status" value="1"/>
</dbReference>
<evidence type="ECO:0000259" key="2">
    <source>
        <dbReference type="PROSITE" id="PS50240"/>
    </source>
</evidence>
<feature type="domain" description="Peptidase S1" evidence="2">
    <location>
        <begin position="1"/>
        <end position="185"/>
    </location>
</feature>
<dbReference type="GO" id="GO:0004252">
    <property type="term" value="F:serine-type endopeptidase activity"/>
    <property type="evidence" value="ECO:0007669"/>
    <property type="project" value="InterPro"/>
</dbReference>
<accession>A0A8J6AQI3</accession>
<evidence type="ECO:0000313" key="4">
    <source>
        <dbReference type="Proteomes" id="UP000700334"/>
    </source>
</evidence>
<dbReference type="Proteomes" id="UP000700334">
    <property type="component" value="Unassembled WGS sequence"/>
</dbReference>
<comment type="caution">
    <text evidence="3">The sequence shown here is derived from an EMBL/GenBank/DDBJ whole genome shotgun (WGS) entry which is preliminary data.</text>
</comment>
<proteinExistence type="predicted"/>
<name>A0A8J6AQI3_GALPY</name>
<dbReference type="Pfam" id="PF00089">
    <property type="entry name" value="Trypsin"/>
    <property type="match status" value="1"/>
</dbReference>
<protein>
    <submittedName>
        <fullName evidence="3">Granzyme-like protein 2</fullName>
    </submittedName>
</protein>
<dbReference type="PROSITE" id="PS50240">
    <property type="entry name" value="TRYPSIN_DOM"/>
    <property type="match status" value="1"/>
</dbReference>
<dbReference type="GO" id="GO:0006508">
    <property type="term" value="P:proteolysis"/>
    <property type="evidence" value="ECO:0007669"/>
    <property type="project" value="InterPro"/>
</dbReference>
<gene>
    <name evidence="3" type="ORF">J0S82_008177</name>
</gene>
<reference evidence="3" key="1">
    <citation type="journal article" date="2021" name="Evol. Appl.">
        <title>The genome of the Pyrenean desman and the effects of bottlenecks and inbreeding on the genomic landscape of an endangered species.</title>
        <authorList>
            <person name="Escoda L."/>
            <person name="Castresana J."/>
        </authorList>
    </citation>
    <scope>NUCLEOTIDE SEQUENCE</scope>
    <source>
        <strain evidence="3">IBE-C5619</strain>
    </source>
</reference>
<dbReference type="Gene3D" id="2.40.10.10">
    <property type="entry name" value="Trypsin-like serine proteases"/>
    <property type="match status" value="2"/>
</dbReference>
<dbReference type="InterPro" id="IPR033116">
    <property type="entry name" value="TRYPSIN_SER"/>
</dbReference>
<dbReference type="GO" id="GO:0005737">
    <property type="term" value="C:cytoplasm"/>
    <property type="evidence" value="ECO:0007669"/>
    <property type="project" value="TreeGrafter"/>
</dbReference>
<keyword evidence="1" id="KW-1015">Disulfide bond</keyword>
<dbReference type="SMART" id="SM00020">
    <property type="entry name" value="Tryp_SPc"/>
    <property type="match status" value="1"/>
</dbReference>
<dbReference type="InterPro" id="IPR001254">
    <property type="entry name" value="Trypsin_dom"/>
</dbReference>
<dbReference type="PANTHER" id="PTHR24271:SF22">
    <property type="entry name" value="MAST CELL PROTEASE 8"/>
    <property type="match status" value="1"/>
</dbReference>
<dbReference type="InterPro" id="IPR009003">
    <property type="entry name" value="Peptidase_S1_PA"/>
</dbReference>
<dbReference type="PANTHER" id="PTHR24271">
    <property type="entry name" value="KALLIKREIN-RELATED"/>
    <property type="match status" value="1"/>
</dbReference>